<dbReference type="PROSITE" id="PS51501">
    <property type="entry name" value="ZF_DNL"/>
    <property type="match status" value="1"/>
</dbReference>
<organism evidence="1 2">
    <name type="scientific">Owenia fusiformis</name>
    <name type="common">Polychaete worm</name>
    <dbReference type="NCBI Taxonomy" id="6347"/>
    <lineage>
        <taxon>Eukaryota</taxon>
        <taxon>Metazoa</taxon>
        <taxon>Spiralia</taxon>
        <taxon>Lophotrochozoa</taxon>
        <taxon>Annelida</taxon>
        <taxon>Polychaeta</taxon>
        <taxon>Sedentaria</taxon>
        <taxon>Canalipalpata</taxon>
        <taxon>Sabellida</taxon>
        <taxon>Oweniida</taxon>
        <taxon>Oweniidae</taxon>
        <taxon>Owenia</taxon>
    </lineage>
</organism>
<gene>
    <name evidence="1" type="ORF">OFUS_LOCUS5530</name>
</gene>
<name>A0A8J1UTH9_OWEFU</name>
<keyword evidence="2" id="KW-1185">Reference proteome</keyword>
<dbReference type="GO" id="GO:0006457">
    <property type="term" value="P:protein folding"/>
    <property type="evidence" value="ECO:0007669"/>
    <property type="project" value="TreeGrafter"/>
</dbReference>
<sequence length="189" mass="21252">MALQVNCGKKILRLVLQHEHLSKNRIQLLHRIQAHGSTYPAKNLNCTAKTLNNPAKAFQCITGLQCHNTKIICSRNFSTTTQKYNSDQNVDNDAKHELGKMEQKLAIVYTCKVCQTRSSKTFDKLSYEKGVVIVTCPGCNSHHLIADNLGWFKDVKGKNIEEVLAEKGEKVQRITNDGTLEVNLSKNNE</sequence>
<dbReference type="AlphaFoldDB" id="A0A8J1UTH9"/>
<dbReference type="GO" id="GO:0008270">
    <property type="term" value="F:zinc ion binding"/>
    <property type="evidence" value="ECO:0007669"/>
    <property type="project" value="InterPro"/>
</dbReference>
<dbReference type="GO" id="GO:0051087">
    <property type="term" value="F:protein-folding chaperone binding"/>
    <property type="evidence" value="ECO:0007669"/>
    <property type="project" value="TreeGrafter"/>
</dbReference>
<dbReference type="PANTHER" id="PTHR20922:SF13">
    <property type="entry name" value="DNL-TYPE ZINC FINGER PROTEIN"/>
    <property type="match status" value="1"/>
</dbReference>
<dbReference type="OrthoDB" id="512667at2759"/>
<dbReference type="GO" id="GO:0050821">
    <property type="term" value="P:protein stabilization"/>
    <property type="evidence" value="ECO:0007669"/>
    <property type="project" value="TreeGrafter"/>
</dbReference>
<evidence type="ECO:0000313" key="1">
    <source>
        <dbReference type="EMBL" id="CAH1778637.1"/>
    </source>
</evidence>
<protein>
    <submittedName>
        <fullName evidence="1">Uncharacterized protein</fullName>
    </submittedName>
</protein>
<reference evidence="1" key="1">
    <citation type="submission" date="2022-03" db="EMBL/GenBank/DDBJ databases">
        <authorList>
            <person name="Martin C."/>
        </authorList>
    </citation>
    <scope>NUCLEOTIDE SEQUENCE</scope>
</reference>
<dbReference type="InterPro" id="IPR007853">
    <property type="entry name" value="Znf_DNL-typ"/>
</dbReference>
<dbReference type="GO" id="GO:0005739">
    <property type="term" value="C:mitochondrion"/>
    <property type="evidence" value="ECO:0007669"/>
    <property type="project" value="TreeGrafter"/>
</dbReference>
<dbReference type="Proteomes" id="UP000749559">
    <property type="component" value="Unassembled WGS sequence"/>
</dbReference>
<dbReference type="PANTHER" id="PTHR20922">
    <property type="entry name" value="DNL-TYPE ZINC FINGER PROTEIN"/>
    <property type="match status" value="1"/>
</dbReference>
<dbReference type="GO" id="GO:0030150">
    <property type="term" value="P:protein import into mitochondrial matrix"/>
    <property type="evidence" value="ECO:0007669"/>
    <property type="project" value="TreeGrafter"/>
</dbReference>
<proteinExistence type="predicted"/>
<evidence type="ECO:0000313" key="2">
    <source>
        <dbReference type="Proteomes" id="UP000749559"/>
    </source>
</evidence>
<accession>A0A8J1UTH9</accession>
<dbReference type="EMBL" id="CAIIXF020000003">
    <property type="protein sequence ID" value="CAH1778637.1"/>
    <property type="molecule type" value="Genomic_DNA"/>
</dbReference>
<dbReference type="InterPro" id="IPR024158">
    <property type="entry name" value="Mt_import_TIM15"/>
</dbReference>
<comment type="caution">
    <text evidence="1">The sequence shown here is derived from an EMBL/GenBank/DDBJ whole genome shotgun (WGS) entry which is preliminary data.</text>
</comment>
<dbReference type="Pfam" id="PF05180">
    <property type="entry name" value="zf-DNL"/>
    <property type="match status" value="1"/>
</dbReference>